<dbReference type="InterPro" id="IPR000121">
    <property type="entry name" value="PEP_util_C"/>
</dbReference>
<feature type="domain" description="PEP-utilising enzyme C-terminal" evidence="14">
    <location>
        <begin position="502"/>
        <end position="863"/>
    </location>
</feature>
<dbReference type="EMBL" id="JAGGLG010000005">
    <property type="protein sequence ID" value="MBP2017565.1"/>
    <property type="molecule type" value="Genomic_DNA"/>
</dbReference>
<evidence type="ECO:0000256" key="7">
    <source>
        <dbReference type="ARBA" id="ARBA00022741"/>
    </source>
</evidence>
<dbReference type="InterPro" id="IPR040442">
    <property type="entry name" value="Pyrv_kinase-like_dom_sf"/>
</dbReference>
<name>A0ABS4JRH9_9FIRM</name>
<evidence type="ECO:0000256" key="10">
    <source>
        <dbReference type="ARBA" id="ARBA00022842"/>
    </source>
</evidence>
<dbReference type="InterPro" id="IPR010121">
    <property type="entry name" value="Pyruvate_phosphate_dikinase"/>
</dbReference>
<dbReference type="Gene3D" id="1.10.189.10">
    <property type="entry name" value="Pyruvate Phosphate Dikinase, domain 2"/>
    <property type="match status" value="1"/>
</dbReference>
<accession>A0ABS4JRH9</accession>
<comment type="cofactor">
    <cofactor evidence="1 11">
        <name>Mg(2+)</name>
        <dbReference type="ChEBI" id="CHEBI:18420"/>
    </cofactor>
</comment>
<keyword evidence="5 15" id="KW-0808">Transferase</keyword>
<sequence>MRMLLGGKGANLAEMTVIGLPVPPGFTITTEVCREYQTTKSLTPEVIEQIDAALAALEKKMGKRFGDATNPLLVSVRSGAPVSMPGMMDTILNLGLNDETVEALARATNNPRFAWDSYRRFIQMFSNVVLGIGLHNFEAILDEHKKRHGFTQDIELQAEHFKAIVPEYKALVEKTIGKPFPMDPRAQLMAAINAVFESWDNPRAQVYRRINKIPETLGTAVNVQAMAFGNMGDDSATGVCFTRNPNSGVKEFYGEYLPNAQGEDVVAGIRTPYPISHLKETMPEVYDQLFNLCELLESHYKDMQDIEFTVERGKLYMLQCRAGKRTPVASIKIAVDLVNEGKISKEQAILRVEPDKINNILHPAIDPKAKLDILATGLAASPGAASGVCVFDPDRAVKLAGEGQKVIMVRPETSPDDIHGMVVSQGILTSRGGMTSHAAIVSRGMGKPCVVGCEAIKIDLEARQFTVNGRVIREGDVISIDGATGNVIAGAVPVVDPELSPEFRTLLTWADEIRTMGVRANADTPQDALRAREFGAEGIGLCRTEHMFGQGGHHPERMVVAREMILAEDKEERMAALEKLRVMQREDFYEIFKAMDPHPVTIRLLDPPLHEFLPDEEDLAIEVALLRAKGGNAEELREKENLLRKVRALSEMNPMLGFRGCRLGMIYPEIYEMQVRAIFEAAAQCNKEGMKVEPEVMHPLVGIVTELAFLREMTDRVAREVMEETGVTFKYMVGTMIEVPRAAVTADEIAEHAQFFSFGTNDLTQTTFGFSRDDAEGKFLAQYVERKVLPENPFVSIDRKGVGKMVEIACELGRKARPEIKLGVCGEHGGDPASIEFFQSVGLTYVSCSPYRVPVARLAAAQAAAKAKGERATSSTV</sequence>
<dbReference type="EC" id="2.7.9.1" evidence="3 11"/>
<dbReference type="PANTHER" id="PTHR22931">
    <property type="entry name" value="PHOSPHOENOLPYRUVATE DIKINASE-RELATED"/>
    <property type="match status" value="1"/>
</dbReference>
<dbReference type="NCBIfam" id="NF004531">
    <property type="entry name" value="PRK05878.1"/>
    <property type="match status" value="1"/>
</dbReference>
<dbReference type="Pfam" id="PF01326">
    <property type="entry name" value="PPDK_N"/>
    <property type="match status" value="2"/>
</dbReference>
<dbReference type="GO" id="GO:0050242">
    <property type="term" value="F:pyruvate, phosphate dikinase activity"/>
    <property type="evidence" value="ECO:0007669"/>
    <property type="project" value="UniProtKB-EC"/>
</dbReference>
<evidence type="ECO:0000256" key="4">
    <source>
        <dbReference type="ARBA" id="ARBA00020138"/>
    </source>
</evidence>
<dbReference type="InterPro" id="IPR002192">
    <property type="entry name" value="PPDK_AMP/ATP-bd"/>
</dbReference>
<evidence type="ECO:0000259" key="13">
    <source>
        <dbReference type="Pfam" id="PF01326"/>
    </source>
</evidence>
<comment type="similarity">
    <text evidence="2 11">Belongs to the PEP-utilizing enzyme family.</text>
</comment>
<feature type="domain" description="PEP-utilising enzyme mobile" evidence="12">
    <location>
        <begin position="404"/>
        <end position="485"/>
    </location>
</feature>
<comment type="catalytic activity">
    <reaction evidence="11">
        <text>pyruvate + phosphate + ATP = phosphoenolpyruvate + AMP + diphosphate + H(+)</text>
        <dbReference type="Rhea" id="RHEA:10756"/>
        <dbReference type="ChEBI" id="CHEBI:15361"/>
        <dbReference type="ChEBI" id="CHEBI:15378"/>
        <dbReference type="ChEBI" id="CHEBI:30616"/>
        <dbReference type="ChEBI" id="CHEBI:33019"/>
        <dbReference type="ChEBI" id="CHEBI:43474"/>
        <dbReference type="ChEBI" id="CHEBI:58702"/>
        <dbReference type="ChEBI" id="CHEBI:456215"/>
        <dbReference type="EC" id="2.7.9.1"/>
    </reaction>
</comment>
<proteinExistence type="inferred from homology"/>
<evidence type="ECO:0000256" key="8">
    <source>
        <dbReference type="ARBA" id="ARBA00022777"/>
    </source>
</evidence>
<dbReference type="PIRSF" id="PIRSF000853">
    <property type="entry name" value="PPDK"/>
    <property type="match status" value="1"/>
</dbReference>
<keyword evidence="6" id="KW-0479">Metal-binding</keyword>
<dbReference type="InterPro" id="IPR015813">
    <property type="entry name" value="Pyrv/PenolPyrv_kinase-like_dom"/>
</dbReference>
<dbReference type="Gene3D" id="1.20.80.30">
    <property type="match status" value="1"/>
</dbReference>
<dbReference type="NCBIfam" id="TIGR01828">
    <property type="entry name" value="pyru_phos_dikin"/>
    <property type="match status" value="1"/>
</dbReference>
<keyword evidence="9" id="KW-0067">ATP-binding</keyword>
<dbReference type="InterPro" id="IPR018274">
    <property type="entry name" value="PEP_util_AS"/>
</dbReference>
<dbReference type="Gene3D" id="3.50.30.10">
    <property type="entry name" value="Phosphohistidine domain"/>
    <property type="match status" value="1"/>
</dbReference>
<keyword evidence="15" id="KW-0670">Pyruvate</keyword>
<dbReference type="Gene3D" id="3.30.1490.20">
    <property type="entry name" value="ATP-grasp fold, A domain"/>
    <property type="match status" value="1"/>
</dbReference>
<dbReference type="PANTHER" id="PTHR22931:SF9">
    <property type="entry name" value="PYRUVATE, PHOSPHATE DIKINASE 1, CHLOROPLASTIC"/>
    <property type="match status" value="1"/>
</dbReference>
<dbReference type="SUPFAM" id="SSF51621">
    <property type="entry name" value="Phosphoenolpyruvate/pyruvate domain"/>
    <property type="match status" value="1"/>
</dbReference>
<dbReference type="Proteomes" id="UP001519289">
    <property type="component" value="Unassembled WGS sequence"/>
</dbReference>
<evidence type="ECO:0000256" key="2">
    <source>
        <dbReference type="ARBA" id="ARBA00007837"/>
    </source>
</evidence>
<dbReference type="InterPro" id="IPR023151">
    <property type="entry name" value="PEP_util_CS"/>
</dbReference>
<dbReference type="InterPro" id="IPR008279">
    <property type="entry name" value="PEP-util_enz_mobile_dom"/>
</dbReference>
<comment type="caution">
    <text evidence="15">The sequence shown here is derived from an EMBL/GenBank/DDBJ whole genome shotgun (WGS) entry which is preliminary data.</text>
</comment>
<feature type="domain" description="Pyruvate phosphate dikinase AMP/ATP-binding" evidence="13">
    <location>
        <begin position="46"/>
        <end position="279"/>
    </location>
</feature>
<evidence type="ECO:0000256" key="9">
    <source>
        <dbReference type="ARBA" id="ARBA00022840"/>
    </source>
</evidence>
<evidence type="ECO:0000256" key="6">
    <source>
        <dbReference type="ARBA" id="ARBA00022723"/>
    </source>
</evidence>
<dbReference type="SUPFAM" id="SSF52009">
    <property type="entry name" value="Phosphohistidine domain"/>
    <property type="match status" value="1"/>
</dbReference>
<evidence type="ECO:0000259" key="12">
    <source>
        <dbReference type="Pfam" id="PF00391"/>
    </source>
</evidence>
<protein>
    <recommendedName>
        <fullName evidence="4 11">Pyruvate, phosphate dikinase</fullName>
        <ecNumber evidence="3 11">2.7.9.1</ecNumber>
    </recommendedName>
</protein>
<dbReference type="InterPro" id="IPR036637">
    <property type="entry name" value="Phosphohistidine_dom_sf"/>
</dbReference>
<organism evidence="15 16">
    <name type="scientific">Symbiobacterium terraclitae</name>
    <dbReference type="NCBI Taxonomy" id="557451"/>
    <lineage>
        <taxon>Bacteria</taxon>
        <taxon>Bacillati</taxon>
        <taxon>Bacillota</taxon>
        <taxon>Clostridia</taxon>
        <taxon>Eubacteriales</taxon>
        <taxon>Symbiobacteriaceae</taxon>
        <taxon>Symbiobacterium</taxon>
    </lineage>
</organism>
<dbReference type="PROSITE" id="PS00742">
    <property type="entry name" value="PEP_ENZYMES_2"/>
    <property type="match status" value="1"/>
</dbReference>
<evidence type="ECO:0000313" key="15">
    <source>
        <dbReference type="EMBL" id="MBP2017565.1"/>
    </source>
</evidence>
<dbReference type="Pfam" id="PF02896">
    <property type="entry name" value="PEP-utilizers_C"/>
    <property type="match status" value="1"/>
</dbReference>
<dbReference type="InterPro" id="IPR013815">
    <property type="entry name" value="ATP_grasp_subdomain_1"/>
</dbReference>
<evidence type="ECO:0000256" key="11">
    <source>
        <dbReference type="PIRNR" id="PIRNR000853"/>
    </source>
</evidence>
<dbReference type="Gene3D" id="3.20.20.60">
    <property type="entry name" value="Phosphoenolpyruvate-binding domains"/>
    <property type="match status" value="1"/>
</dbReference>
<evidence type="ECO:0000256" key="5">
    <source>
        <dbReference type="ARBA" id="ARBA00022679"/>
    </source>
</evidence>
<dbReference type="SUPFAM" id="SSF56059">
    <property type="entry name" value="Glutathione synthetase ATP-binding domain-like"/>
    <property type="match status" value="1"/>
</dbReference>
<keyword evidence="7" id="KW-0547">Nucleotide-binding</keyword>
<evidence type="ECO:0000256" key="1">
    <source>
        <dbReference type="ARBA" id="ARBA00001946"/>
    </source>
</evidence>
<keyword evidence="10" id="KW-0460">Magnesium</keyword>
<evidence type="ECO:0000259" key="14">
    <source>
        <dbReference type="Pfam" id="PF02896"/>
    </source>
</evidence>
<dbReference type="Gene3D" id="3.30.470.20">
    <property type="entry name" value="ATP-grasp fold, B domain"/>
    <property type="match status" value="1"/>
</dbReference>
<feature type="domain" description="Pyruvate phosphate dikinase AMP/ATP-binding" evidence="13">
    <location>
        <begin position="287"/>
        <end position="331"/>
    </location>
</feature>
<keyword evidence="8" id="KW-0418">Kinase</keyword>
<dbReference type="PROSITE" id="PS00370">
    <property type="entry name" value="PEP_ENZYMES_PHOS_SITE"/>
    <property type="match status" value="1"/>
</dbReference>
<evidence type="ECO:0000313" key="16">
    <source>
        <dbReference type="Proteomes" id="UP001519289"/>
    </source>
</evidence>
<dbReference type="Pfam" id="PF00391">
    <property type="entry name" value="PEP-utilizers"/>
    <property type="match status" value="1"/>
</dbReference>
<gene>
    <name evidence="15" type="ORF">J2Z79_000948</name>
</gene>
<evidence type="ECO:0000256" key="3">
    <source>
        <dbReference type="ARBA" id="ARBA00011994"/>
    </source>
</evidence>
<reference evidence="15 16" key="1">
    <citation type="submission" date="2021-03" db="EMBL/GenBank/DDBJ databases">
        <title>Genomic Encyclopedia of Type Strains, Phase IV (KMG-IV): sequencing the most valuable type-strain genomes for metagenomic binning, comparative biology and taxonomic classification.</title>
        <authorList>
            <person name="Goeker M."/>
        </authorList>
    </citation>
    <scope>NUCLEOTIDE SEQUENCE [LARGE SCALE GENOMIC DNA]</scope>
    <source>
        <strain evidence="15 16">DSM 27138</strain>
    </source>
</reference>
<keyword evidence="16" id="KW-1185">Reference proteome</keyword>